<evidence type="ECO:0000313" key="1">
    <source>
        <dbReference type="EMBL" id="KAF4683802.1"/>
    </source>
</evidence>
<organism evidence="1 2">
    <name type="scientific">Perkinsus olseni</name>
    <name type="common">Perkinsus atlanticus</name>
    <dbReference type="NCBI Taxonomy" id="32597"/>
    <lineage>
        <taxon>Eukaryota</taxon>
        <taxon>Sar</taxon>
        <taxon>Alveolata</taxon>
        <taxon>Perkinsozoa</taxon>
        <taxon>Perkinsea</taxon>
        <taxon>Perkinsida</taxon>
        <taxon>Perkinsidae</taxon>
        <taxon>Perkinsus</taxon>
    </lineage>
</organism>
<name>A0A7J6NIS8_PEROL</name>
<reference evidence="1 2" key="1">
    <citation type="submission" date="2020-04" db="EMBL/GenBank/DDBJ databases">
        <title>Perkinsus olseni comparative genomics.</title>
        <authorList>
            <person name="Bogema D.R."/>
        </authorList>
    </citation>
    <scope>NUCLEOTIDE SEQUENCE [LARGE SCALE GENOMIC DNA]</scope>
    <source>
        <strain evidence="1 2">ATCC PRA-207</strain>
    </source>
</reference>
<accession>A0A7J6NIS8</accession>
<dbReference type="EMBL" id="JABANO010040583">
    <property type="protein sequence ID" value="KAF4683802.1"/>
    <property type="molecule type" value="Genomic_DNA"/>
</dbReference>
<protein>
    <submittedName>
        <fullName evidence="1">Uncharacterized protein</fullName>
    </submittedName>
</protein>
<dbReference type="AlphaFoldDB" id="A0A7J6NIS8"/>
<dbReference type="Proteomes" id="UP000553632">
    <property type="component" value="Unassembled WGS sequence"/>
</dbReference>
<keyword evidence="2" id="KW-1185">Reference proteome</keyword>
<proteinExistence type="predicted"/>
<comment type="caution">
    <text evidence="1">The sequence shown here is derived from an EMBL/GenBank/DDBJ whole genome shotgun (WGS) entry which is preliminary data.</text>
</comment>
<evidence type="ECO:0000313" key="2">
    <source>
        <dbReference type="Proteomes" id="UP000553632"/>
    </source>
</evidence>
<sequence>MLRGLGCEGSAACPLLGSARRAVQVSASAGLCARGADADPDMSEVHVRVLRILESIADETAFLKPPAKDDTSTQPQPQTLTCRPRRGSFAGQHLYTSEELAERTRSSLGWCQAHEAFRDHIIDSPHRFLDILNYLSELCQLLEVPTTDRSACRGDGMKSLGAMICLLVQQRFNATSTALQIQSPSSTVVEQEQEKLMKLHLAQFGTSG</sequence>
<feature type="non-terminal residue" evidence="1">
    <location>
        <position position="1"/>
    </location>
</feature>
<gene>
    <name evidence="1" type="ORF">FOZ63_006254</name>
</gene>